<keyword evidence="1" id="KW-0812">Transmembrane</keyword>
<gene>
    <name evidence="2" type="ORF">BDV26DRAFT_190446</name>
</gene>
<evidence type="ECO:0000313" key="2">
    <source>
        <dbReference type="EMBL" id="KAE8378444.1"/>
    </source>
</evidence>
<accession>A0A5N7B9K6</accession>
<keyword evidence="1" id="KW-0472">Membrane</keyword>
<evidence type="ECO:0000256" key="1">
    <source>
        <dbReference type="SAM" id="Phobius"/>
    </source>
</evidence>
<proteinExistence type="predicted"/>
<keyword evidence="1" id="KW-1133">Transmembrane helix</keyword>
<reference evidence="2 3" key="1">
    <citation type="submission" date="2019-04" db="EMBL/GenBank/DDBJ databases">
        <title>Friends and foes A comparative genomics studyof 23 Aspergillus species from section Flavi.</title>
        <authorList>
            <consortium name="DOE Joint Genome Institute"/>
            <person name="Kjaerbolling I."/>
            <person name="Vesth T."/>
            <person name="Frisvad J.C."/>
            <person name="Nybo J.L."/>
            <person name="Theobald S."/>
            <person name="Kildgaard S."/>
            <person name="Isbrandt T."/>
            <person name="Kuo A."/>
            <person name="Sato A."/>
            <person name="Lyhne E.K."/>
            <person name="Kogle M.E."/>
            <person name="Wiebenga A."/>
            <person name="Kun R.S."/>
            <person name="Lubbers R.J."/>
            <person name="Makela M.R."/>
            <person name="Barry K."/>
            <person name="Chovatia M."/>
            <person name="Clum A."/>
            <person name="Daum C."/>
            <person name="Haridas S."/>
            <person name="He G."/>
            <person name="LaButti K."/>
            <person name="Lipzen A."/>
            <person name="Mondo S."/>
            <person name="Riley R."/>
            <person name="Salamov A."/>
            <person name="Simmons B.A."/>
            <person name="Magnuson J.K."/>
            <person name="Henrissat B."/>
            <person name="Mortensen U.H."/>
            <person name="Larsen T.O."/>
            <person name="Devries R.P."/>
            <person name="Grigoriev I.V."/>
            <person name="Machida M."/>
            <person name="Baker S.E."/>
            <person name="Andersen M.R."/>
        </authorList>
    </citation>
    <scope>NUCLEOTIDE SEQUENCE [LARGE SCALE GENOMIC DNA]</scope>
    <source>
        <strain evidence="2 3">IBT 29228</strain>
    </source>
</reference>
<keyword evidence="3" id="KW-1185">Reference proteome</keyword>
<organism evidence="2 3">
    <name type="scientific">Aspergillus bertholletiae</name>
    <dbReference type="NCBI Taxonomy" id="1226010"/>
    <lineage>
        <taxon>Eukaryota</taxon>
        <taxon>Fungi</taxon>
        <taxon>Dikarya</taxon>
        <taxon>Ascomycota</taxon>
        <taxon>Pezizomycotina</taxon>
        <taxon>Eurotiomycetes</taxon>
        <taxon>Eurotiomycetidae</taxon>
        <taxon>Eurotiales</taxon>
        <taxon>Aspergillaceae</taxon>
        <taxon>Aspergillus</taxon>
        <taxon>Aspergillus subgen. Circumdati</taxon>
    </lineage>
</organism>
<dbReference type="EMBL" id="ML736208">
    <property type="protein sequence ID" value="KAE8378444.1"/>
    <property type="molecule type" value="Genomic_DNA"/>
</dbReference>
<dbReference type="AlphaFoldDB" id="A0A5N7B9K6"/>
<dbReference type="Proteomes" id="UP000326198">
    <property type="component" value="Unassembled WGS sequence"/>
</dbReference>
<feature type="transmembrane region" description="Helical" evidence="1">
    <location>
        <begin position="12"/>
        <end position="31"/>
    </location>
</feature>
<sequence>MVRLLCFLRHCFSFLFFSFLIFDFLLCIFLRESHLAVSLARCLSSFFFSRRRYLTLQPILTYSVQPECTTNPSTHSHFTLISTLLLTFNSTALLPVYYSSSPPSSPFVCASPVNLCCQSCCAGFYALPSTPICIIPFHLVNLTWGLTLVDHPGFALSASVAPFPA</sequence>
<evidence type="ECO:0000313" key="3">
    <source>
        <dbReference type="Proteomes" id="UP000326198"/>
    </source>
</evidence>
<name>A0A5N7B9K6_9EURO</name>
<protein>
    <submittedName>
        <fullName evidence="2">Uncharacterized protein</fullName>
    </submittedName>
</protein>